<dbReference type="Proteomes" id="UP001163603">
    <property type="component" value="Chromosome 15"/>
</dbReference>
<name>A0ACC0X0Q4_9ROSI</name>
<evidence type="ECO:0000313" key="2">
    <source>
        <dbReference type="Proteomes" id="UP001163603"/>
    </source>
</evidence>
<keyword evidence="2" id="KW-1185">Reference proteome</keyword>
<organism evidence="1 2">
    <name type="scientific">Pistacia integerrima</name>
    <dbReference type="NCBI Taxonomy" id="434235"/>
    <lineage>
        <taxon>Eukaryota</taxon>
        <taxon>Viridiplantae</taxon>
        <taxon>Streptophyta</taxon>
        <taxon>Embryophyta</taxon>
        <taxon>Tracheophyta</taxon>
        <taxon>Spermatophyta</taxon>
        <taxon>Magnoliopsida</taxon>
        <taxon>eudicotyledons</taxon>
        <taxon>Gunneridae</taxon>
        <taxon>Pentapetalae</taxon>
        <taxon>rosids</taxon>
        <taxon>malvids</taxon>
        <taxon>Sapindales</taxon>
        <taxon>Anacardiaceae</taxon>
        <taxon>Pistacia</taxon>
    </lineage>
</organism>
<proteinExistence type="predicted"/>
<accession>A0ACC0X0Q4</accession>
<reference evidence="2" key="1">
    <citation type="journal article" date="2023" name="G3 (Bethesda)">
        <title>Genome assembly and association tests identify interacting loci associated with vigor, precocity, and sex in interspecific pistachio rootstocks.</title>
        <authorList>
            <person name="Palmer W."/>
            <person name="Jacygrad E."/>
            <person name="Sagayaradj S."/>
            <person name="Cavanaugh K."/>
            <person name="Han R."/>
            <person name="Bertier L."/>
            <person name="Beede B."/>
            <person name="Kafkas S."/>
            <person name="Golino D."/>
            <person name="Preece J."/>
            <person name="Michelmore R."/>
        </authorList>
    </citation>
    <scope>NUCLEOTIDE SEQUENCE [LARGE SCALE GENOMIC DNA]</scope>
</reference>
<comment type="caution">
    <text evidence="1">The sequence shown here is derived from an EMBL/GenBank/DDBJ whole genome shotgun (WGS) entry which is preliminary data.</text>
</comment>
<evidence type="ECO:0000313" key="1">
    <source>
        <dbReference type="EMBL" id="KAJ0008086.1"/>
    </source>
</evidence>
<sequence length="181" mass="20213">MFNCVAWRCWSWEILSCVVLCYVEFHESTIGATFFSQGLAVNDTTVKFEIWDTAGQERYHSLAPMYYRGAAAAIVRGPPNGASPSLKKSVCPSNAFPSIAAPYGSVFDIMTITPYIRKYGKHPVTGSPLKLSDLIAFMERSAASCDKTAAWIAMHMAGDRAPVNAKLRWRRFLLMTMIDLW</sequence>
<dbReference type="EMBL" id="CM047750">
    <property type="protein sequence ID" value="KAJ0008086.1"/>
    <property type="molecule type" value="Genomic_DNA"/>
</dbReference>
<protein>
    <submittedName>
        <fullName evidence="1">Uncharacterized protein</fullName>
    </submittedName>
</protein>
<gene>
    <name evidence="1" type="ORF">Pint_30601</name>
</gene>